<evidence type="ECO:0000256" key="1">
    <source>
        <dbReference type="ARBA" id="ARBA00006219"/>
    </source>
</evidence>
<name>A0ABW4U330_9SPHN</name>
<dbReference type="InterPro" id="IPR011009">
    <property type="entry name" value="Kinase-like_dom_sf"/>
</dbReference>
<evidence type="ECO:0000256" key="8">
    <source>
        <dbReference type="ARBA" id="ARBA00023251"/>
    </source>
</evidence>
<dbReference type="PANTHER" id="PTHR21310:SF41">
    <property type="entry name" value="3'-PHOSPHOTRANSFERASE, PUTATIVE-RELATED"/>
    <property type="match status" value="1"/>
</dbReference>
<keyword evidence="8 10" id="KW-0046">Antibiotic resistance</keyword>
<dbReference type="PANTHER" id="PTHR21310">
    <property type="entry name" value="AMINOGLYCOSIDE PHOSPHOTRANSFERASE-RELATED-RELATED"/>
    <property type="match status" value="1"/>
</dbReference>
<dbReference type="RefSeq" id="WP_380931501.1">
    <property type="nucleotide sequence ID" value="NZ_JBHUGS010000005.1"/>
</dbReference>
<evidence type="ECO:0000256" key="2">
    <source>
        <dbReference type="ARBA" id="ARBA00012193"/>
    </source>
</evidence>
<keyword evidence="5 10" id="KW-0547">Nucleotide-binding</keyword>
<dbReference type="SUPFAM" id="SSF56112">
    <property type="entry name" value="Protein kinase-like (PK-like)"/>
    <property type="match status" value="1"/>
</dbReference>
<dbReference type="Pfam" id="PF01636">
    <property type="entry name" value="APH"/>
    <property type="match status" value="1"/>
</dbReference>
<evidence type="ECO:0000256" key="9">
    <source>
        <dbReference type="ARBA" id="ARBA00048925"/>
    </source>
</evidence>
<comment type="similarity">
    <text evidence="1 10">Belongs to the aminoglycoside phosphotransferase family.</text>
</comment>
<dbReference type="Gene3D" id="3.30.200.20">
    <property type="entry name" value="Phosphorylase Kinase, domain 1"/>
    <property type="match status" value="1"/>
</dbReference>
<evidence type="ECO:0000313" key="12">
    <source>
        <dbReference type="EMBL" id="MFD1952480.1"/>
    </source>
</evidence>
<dbReference type="NCBIfam" id="NF033059">
    <property type="entry name" value="APH_3p_I"/>
    <property type="match status" value="1"/>
</dbReference>
<evidence type="ECO:0000256" key="6">
    <source>
        <dbReference type="ARBA" id="ARBA00022777"/>
    </source>
</evidence>
<comment type="catalytic activity">
    <reaction evidence="9">
        <text>kanamycin A + ATP = kanamycin 3'-phosphate + ADP + H(+)</text>
        <dbReference type="Rhea" id="RHEA:24256"/>
        <dbReference type="ChEBI" id="CHEBI:15378"/>
        <dbReference type="ChEBI" id="CHEBI:30616"/>
        <dbReference type="ChEBI" id="CHEBI:57909"/>
        <dbReference type="ChEBI" id="CHEBI:58214"/>
        <dbReference type="ChEBI" id="CHEBI:456216"/>
        <dbReference type="EC" id="2.7.1.95"/>
    </reaction>
</comment>
<dbReference type="EMBL" id="JBHUGS010000005">
    <property type="protein sequence ID" value="MFD1952480.1"/>
    <property type="molecule type" value="Genomic_DNA"/>
</dbReference>
<accession>A0ABW4U330</accession>
<dbReference type="PIRSF" id="PIRSF000706">
    <property type="entry name" value="Kanamycin_kin"/>
    <property type="match status" value="1"/>
</dbReference>
<dbReference type="Gene3D" id="3.90.1200.10">
    <property type="match status" value="1"/>
</dbReference>
<dbReference type="Proteomes" id="UP001597400">
    <property type="component" value="Unassembled WGS sequence"/>
</dbReference>
<evidence type="ECO:0000256" key="5">
    <source>
        <dbReference type="ARBA" id="ARBA00022741"/>
    </source>
</evidence>
<keyword evidence="4 10" id="KW-0808">Transferase</keyword>
<reference evidence="13" key="1">
    <citation type="journal article" date="2019" name="Int. J. Syst. Evol. Microbiol.">
        <title>The Global Catalogue of Microorganisms (GCM) 10K type strain sequencing project: providing services to taxonomists for standard genome sequencing and annotation.</title>
        <authorList>
            <consortium name="The Broad Institute Genomics Platform"/>
            <consortium name="The Broad Institute Genome Sequencing Center for Infectious Disease"/>
            <person name="Wu L."/>
            <person name="Ma J."/>
        </authorList>
    </citation>
    <scope>NUCLEOTIDE SEQUENCE [LARGE SCALE GENOMIC DNA]</scope>
    <source>
        <strain evidence="13">CGMCC 1.12702</strain>
    </source>
</reference>
<protein>
    <recommendedName>
        <fullName evidence="3">Aminoglycoside 3'-phosphotransferase</fullName>
        <ecNumber evidence="2">2.7.1.95</ecNumber>
    </recommendedName>
</protein>
<keyword evidence="7 10" id="KW-0067">ATP-binding</keyword>
<evidence type="ECO:0000256" key="10">
    <source>
        <dbReference type="PIRNR" id="PIRNR000706"/>
    </source>
</evidence>
<keyword evidence="13" id="KW-1185">Reference proteome</keyword>
<organism evidence="12 13">
    <name type="scientific">Sphingomonas arantia</name>
    <dbReference type="NCBI Taxonomy" id="1460676"/>
    <lineage>
        <taxon>Bacteria</taxon>
        <taxon>Pseudomonadati</taxon>
        <taxon>Pseudomonadota</taxon>
        <taxon>Alphaproteobacteria</taxon>
        <taxon>Sphingomonadales</taxon>
        <taxon>Sphingomonadaceae</taxon>
        <taxon>Sphingomonas</taxon>
    </lineage>
</organism>
<gene>
    <name evidence="12" type="ORF">ACFSGX_17015</name>
</gene>
<evidence type="ECO:0000313" key="13">
    <source>
        <dbReference type="Proteomes" id="UP001597400"/>
    </source>
</evidence>
<dbReference type="InterPro" id="IPR024165">
    <property type="entry name" value="Kan/Strep_kinase"/>
</dbReference>
<dbReference type="CDD" id="cd05150">
    <property type="entry name" value="APH"/>
    <property type="match status" value="1"/>
</dbReference>
<dbReference type="NCBIfam" id="NF033068">
    <property type="entry name" value="APH_3p"/>
    <property type="match status" value="1"/>
</dbReference>
<evidence type="ECO:0000256" key="7">
    <source>
        <dbReference type="ARBA" id="ARBA00022840"/>
    </source>
</evidence>
<evidence type="ECO:0000256" key="4">
    <source>
        <dbReference type="ARBA" id="ARBA00022679"/>
    </source>
</evidence>
<keyword evidence="6 10" id="KW-0418">Kinase</keyword>
<dbReference type="InterPro" id="IPR051678">
    <property type="entry name" value="AGP_Transferase"/>
</dbReference>
<evidence type="ECO:0000259" key="11">
    <source>
        <dbReference type="Pfam" id="PF01636"/>
    </source>
</evidence>
<dbReference type="EC" id="2.7.1.95" evidence="2"/>
<feature type="domain" description="Aminoglycoside phosphotransferase" evidence="11">
    <location>
        <begin position="38"/>
        <end position="261"/>
    </location>
</feature>
<evidence type="ECO:0000256" key="3">
    <source>
        <dbReference type="ARBA" id="ARBA00017903"/>
    </source>
</evidence>
<dbReference type="InterPro" id="IPR002575">
    <property type="entry name" value="Aminoglycoside_PTrfase"/>
</dbReference>
<proteinExistence type="inferred from homology"/>
<sequence length="270" mass="29187">MDGEREHPCPPPPLPSSIAADVAGYAWARDTVGESGGTVYRLHGKAGAPDLFLKHGQGTVADDVTDELVRLGWLAAHSQVPAVRTFLRTPDEAWLLMTAIPGRTAYQMLVAQPDNGPAIVEALAVYLRQLHAIPTAACPFNADHTFRLSQAKARIAASLVDTDDFDDAQTGWTADRVWNAMQALLPLAPDPVVTHGDVSLDNILIENGAVVGCIDVGRAGIADRYQDLAILWNCLGEFGPALQDRLFTSYGISAPDKRKLDFHLLLDELF</sequence>
<comment type="caution">
    <text evidence="12">The sequence shown here is derived from an EMBL/GenBank/DDBJ whole genome shotgun (WGS) entry which is preliminary data.</text>
</comment>